<organism evidence="1">
    <name type="scientific">Fagus sylvatica</name>
    <name type="common">Beechnut</name>
    <dbReference type="NCBI Taxonomy" id="28930"/>
    <lineage>
        <taxon>Eukaryota</taxon>
        <taxon>Viridiplantae</taxon>
        <taxon>Streptophyta</taxon>
        <taxon>Embryophyta</taxon>
        <taxon>Tracheophyta</taxon>
        <taxon>Spermatophyta</taxon>
        <taxon>Magnoliopsida</taxon>
        <taxon>eudicotyledons</taxon>
        <taxon>Gunneridae</taxon>
        <taxon>Pentapetalae</taxon>
        <taxon>rosids</taxon>
        <taxon>fabids</taxon>
        <taxon>Fagales</taxon>
        <taxon>Fagaceae</taxon>
        <taxon>Fagus</taxon>
    </lineage>
</organism>
<accession>A0A2N9ED68</accession>
<sequence>MRGATVLPVVVLPRGSLILPRQRILLDFRARILFYPIFGGSFGGLPESKWVMRHIVGKLSCPLSNDIKFARIGFGRGSYGPGSRGVGAVFVHKIPERLCARRRLSGRKNAFCSQRVFFKSSQFARIFDLAPDVDFDVLGTVGKLALPICKVPDLRKSELDFEIWPRERPPGVFGPFEGVFRSGFRLTPINSWRSESSLS</sequence>
<dbReference type="EMBL" id="OIVN01000019">
    <property type="protein sequence ID" value="SPC72683.1"/>
    <property type="molecule type" value="Genomic_DNA"/>
</dbReference>
<name>A0A2N9ED68_FAGSY</name>
<evidence type="ECO:0000313" key="1">
    <source>
        <dbReference type="EMBL" id="SPC72683.1"/>
    </source>
</evidence>
<proteinExistence type="predicted"/>
<gene>
    <name evidence="1" type="ORF">FSB_LOCUS565</name>
</gene>
<protein>
    <submittedName>
        <fullName evidence="1">Uncharacterized protein</fullName>
    </submittedName>
</protein>
<dbReference type="AlphaFoldDB" id="A0A2N9ED68"/>
<reference evidence="1" key="1">
    <citation type="submission" date="2018-02" db="EMBL/GenBank/DDBJ databases">
        <authorList>
            <person name="Cohen D.B."/>
            <person name="Kent A.D."/>
        </authorList>
    </citation>
    <scope>NUCLEOTIDE SEQUENCE</scope>
</reference>